<comment type="caution">
    <text evidence="2">The sequence shown here is derived from an EMBL/GenBank/DDBJ whole genome shotgun (WGS) entry which is preliminary data.</text>
</comment>
<dbReference type="AlphaFoldDB" id="A0A9X3WS10"/>
<dbReference type="Pfam" id="PF07238">
    <property type="entry name" value="PilZ"/>
    <property type="match status" value="1"/>
</dbReference>
<dbReference type="Gene3D" id="2.40.10.220">
    <property type="entry name" value="predicted glycosyltransferase like domains"/>
    <property type="match status" value="1"/>
</dbReference>
<sequence>MYYKRNEPYRYSFPEPVQGTLEDITEERDAVFDVYLLDLSLSGAKITCPLDSPIEKWTTYMLRFSLKDEDFHTAVNLVWIRQAGKISIGGLKLDSDNEFRQRITSILKQLAKANT</sequence>
<evidence type="ECO:0000313" key="3">
    <source>
        <dbReference type="Proteomes" id="UP001145050"/>
    </source>
</evidence>
<protein>
    <submittedName>
        <fullName evidence="2">PilZ domain-containing protein</fullName>
    </submittedName>
</protein>
<dbReference type="RefSeq" id="WP_272435529.1">
    <property type="nucleotide sequence ID" value="NZ_JAMQKB010000002.1"/>
</dbReference>
<proteinExistence type="predicted"/>
<dbReference type="InterPro" id="IPR009875">
    <property type="entry name" value="PilZ_domain"/>
</dbReference>
<gene>
    <name evidence="2" type="ORF">NC797_04550</name>
</gene>
<reference evidence="2" key="1">
    <citation type="submission" date="2022-06" db="EMBL/GenBank/DDBJ databases">
        <title>Aquibacillus sp. a new bacterium isolated from soil saline samples.</title>
        <authorList>
            <person name="Galisteo C."/>
            <person name="De La Haba R."/>
            <person name="Sanchez-Porro C."/>
            <person name="Ventosa A."/>
        </authorList>
    </citation>
    <scope>NUCLEOTIDE SEQUENCE</scope>
    <source>
        <strain evidence="2">3ASR75-11</strain>
    </source>
</reference>
<organism evidence="2 3">
    <name type="scientific">Terrihalobacillus insolitus</name>
    <dbReference type="NCBI Taxonomy" id="2950438"/>
    <lineage>
        <taxon>Bacteria</taxon>
        <taxon>Bacillati</taxon>
        <taxon>Bacillota</taxon>
        <taxon>Bacilli</taxon>
        <taxon>Bacillales</taxon>
        <taxon>Bacillaceae</taxon>
        <taxon>Terrihalobacillus</taxon>
    </lineage>
</organism>
<accession>A0A9X3WS10</accession>
<evidence type="ECO:0000313" key="2">
    <source>
        <dbReference type="EMBL" id="MDC3423778.1"/>
    </source>
</evidence>
<dbReference type="Proteomes" id="UP001145050">
    <property type="component" value="Unassembled WGS sequence"/>
</dbReference>
<dbReference type="GO" id="GO:0035438">
    <property type="term" value="F:cyclic-di-GMP binding"/>
    <property type="evidence" value="ECO:0007669"/>
    <property type="project" value="InterPro"/>
</dbReference>
<keyword evidence="3" id="KW-1185">Reference proteome</keyword>
<evidence type="ECO:0000259" key="1">
    <source>
        <dbReference type="Pfam" id="PF07238"/>
    </source>
</evidence>
<dbReference type="SUPFAM" id="SSF141371">
    <property type="entry name" value="PilZ domain-like"/>
    <property type="match status" value="1"/>
</dbReference>
<dbReference type="EMBL" id="JAMQKB010000002">
    <property type="protein sequence ID" value="MDC3423778.1"/>
    <property type="molecule type" value="Genomic_DNA"/>
</dbReference>
<feature type="domain" description="PilZ" evidence="1">
    <location>
        <begin position="10"/>
        <end position="107"/>
    </location>
</feature>
<name>A0A9X3WS10_9BACI</name>